<dbReference type="AlphaFoldDB" id="A0A835Z9H4"/>
<evidence type="ECO:0000313" key="17">
    <source>
        <dbReference type="Proteomes" id="UP000664859"/>
    </source>
</evidence>
<feature type="signal peptide" evidence="13">
    <location>
        <begin position="1"/>
        <end position="24"/>
    </location>
</feature>
<keyword evidence="8 12" id="KW-1133">Transmembrane helix</keyword>
<dbReference type="InterPro" id="IPR056790">
    <property type="entry name" value="Ribophorin_II_C"/>
</dbReference>
<dbReference type="Pfam" id="PF25147">
    <property type="entry name" value="Ribophorin_II_C"/>
    <property type="match status" value="1"/>
</dbReference>
<evidence type="ECO:0000256" key="2">
    <source>
        <dbReference type="ARBA" id="ARBA00004477"/>
    </source>
</evidence>
<evidence type="ECO:0000256" key="8">
    <source>
        <dbReference type="ARBA" id="ARBA00022989"/>
    </source>
</evidence>
<dbReference type="PANTHER" id="PTHR12640:SF0">
    <property type="entry name" value="DOLICHYL-DIPHOSPHOOLIGOSACCHARIDE--PROTEIN GLYCOSYLTRANSFERASE SUBUNIT 2"/>
    <property type="match status" value="1"/>
</dbReference>
<dbReference type="GO" id="GO:0006487">
    <property type="term" value="P:protein N-linked glycosylation"/>
    <property type="evidence" value="ECO:0007669"/>
    <property type="project" value="TreeGrafter"/>
</dbReference>
<evidence type="ECO:0000313" key="16">
    <source>
        <dbReference type="EMBL" id="KAG5188399.1"/>
    </source>
</evidence>
<proteinExistence type="inferred from homology"/>
<keyword evidence="17" id="KW-1185">Reference proteome</keyword>
<evidence type="ECO:0000256" key="11">
    <source>
        <dbReference type="ARBA" id="ARBA00032139"/>
    </source>
</evidence>
<keyword evidence="16" id="KW-0808">Transferase</keyword>
<dbReference type="InterPro" id="IPR055374">
    <property type="entry name" value="Ribophorin_II_3rd"/>
</dbReference>
<evidence type="ECO:0000259" key="15">
    <source>
        <dbReference type="Pfam" id="PF25147"/>
    </source>
</evidence>
<dbReference type="UniPathway" id="UPA00378"/>
<comment type="pathway">
    <text evidence="3">Protein modification; protein glycosylation.</text>
</comment>
<comment type="function">
    <text evidence="1">Subunit of the oligosaccharyl transferase (OST) complex that catalyzes the initial transfer of a defined glycan (Glc(3)Man(9)GlcNAc(2) in eukaryotes) from the lipid carrier dolichol-pyrophosphate to an asparagine residue within an Asn-X-Ser/Thr consensus motif in nascent polypeptide chains, the first step in protein N-glycosylation. N-glycosylation occurs cotranslationally and the complex associates with the Sec61 complex at the channel-forming translocon complex that mediates protein translocation across the endoplasmic reticulum (ER). All subunits are required for a maximal enzyme activity.</text>
</comment>
<reference evidence="16" key="1">
    <citation type="submission" date="2021-02" db="EMBL/GenBank/DDBJ databases">
        <title>First Annotated Genome of the Yellow-green Alga Tribonema minus.</title>
        <authorList>
            <person name="Mahan K.M."/>
        </authorList>
    </citation>
    <scope>NUCLEOTIDE SEQUENCE</scope>
    <source>
        <strain evidence="16">UTEX B ZZ1240</strain>
    </source>
</reference>
<dbReference type="EMBL" id="JAFCMP010000070">
    <property type="protein sequence ID" value="KAG5188399.1"/>
    <property type="molecule type" value="Genomic_DNA"/>
</dbReference>
<feature type="transmembrane region" description="Helical" evidence="12">
    <location>
        <begin position="646"/>
        <end position="666"/>
    </location>
</feature>
<dbReference type="InterPro" id="IPR008814">
    <property type="entry name" value="Swp1"/>
</dbReference>
<feature type="chain" id="PRO_5044330605" description="Ribophorin II" evidence="13">
    <location>
        <begin position="25"/>
        <end position="678"/>
    </location>
</feature>
<evidence type="ECO:0000256" key="1">
    <source>
        <dbReference type="ARBA" id="ARBA00002791"/>
    </source>
</evidence>
<keyword evidence="6 13" id="KW-0732">Signal</keyword>
<dbReference type="GO" id="GO:0008250">
    <property type="term" value="C:oligosaccharyltransferase complex"/>
    <property type="evidence" value="ECO:0007669"/>
    <property type="project" value="InterPro"/>
</dbReference>
<gene>
    <name evidence="16" type="ORF">JKP88DRAFT_353415</name>
</gene>
<feature type="transmembrane region" description="Helical" evidence="12">
    <location>
        <begin position="586"/>
        <end position="605"/>
    </location>
</feature>
<dbReference type="Proteomes" id="UP000664859">
    <property type="component" value="Unassembled WGS sequence"/>
</dbReference>
<evidence type="ECO:0000256" key="4">
    <source>
        <dbReference type="ARBA" id="ARBA00009038"/>
    </source>
</evidence>
<keyword evidence="5 12" id="KW-0812">Transmembrane</keyword>
<protein>
    <recommendedName>
        <fullName evidence="11">Ribophorin II</fullName>
    </recommendedName>
    <alternativeName>
        <fullName evidence="10">Ribophorin-2</fullName>
    </alternativeName>
</protein>
<evidence type="ECO:0000256" key="9">
    <source>
        <dbReference type="ARBA" id="ARBA00023136"/>
    </source>
</evidence>
<evidence type="ECO:0000256" key="3">
    <source>
        <dbReference type="ARBA" id="ARBA00004922"/>
    </source>
</evidence>
<feature type="transmembrane region" description="Helical" evidence="12">
    <location>
        <begin position="617"/>
        <end position="640"/>
    </location>
</feature>
<keyword evidence="7" id="KW-0256">Endoplasmic reticulum</keyword>
<dbReference type="GO" id="GO:0016740">
    <property type="term" value="F:transferase activity"/>
    <property type="evidence" value="ECO:0007669"/>
    <property type="project" value="UniProtKB-KW"/>
</dbReference>
<feature type="domain" description="Ribophorin II C-terminal" evidence="15">
    <location>
        <begin position="575"/>
        <end position="670"/>
    </location>
</feature>
<evidence type="ECO:0000256" key="12">
    <source>
        <dbReference type="SAM" id="Phobius"/>
    </source>
</evidence>
<dbReference type="OrthoDB" id="432292at2759"/>
<dbReference type="PANTHER" id="PTHR12640">
    <property type="entry name" value="RIBOPHORIN II"/>
    <property type="match status" value="1"/>
</dbReference>
<organism evidence="16 17">
    <name type="scientific">Tribonema minus</name>
    <dbReference type="NCBI Taxonomy" id="303371"/>
    <lineage>
        <taxon>Eukaryota</taxon>
        <taxon>Sar</taxon>
        <taxon>Stramenopiles</taxon>
        <taxon>Ochrophyta</taxon>
        <taxon>PX clade</taxon>
        <taxon>Xanthophyceae</taxon>
        <taxon>Tribonematales</taxon>
        <taxon>Tribonemataceae</taxon>
        <taxon>Tribonema</taxon>
    </lineage>
</organism>
<evidence type="ECO:0000256" key="7">
    <source>
        <dbReference type="ARBA" id="ARBA00022824"/>
    </source>
</evidence>
<feature type="domain" description="Ribophorin II third" evidence="14">
    <location>
        <begin position="434"/>
        <end position="508"/>
    </location>
</feature>
<evidence type="ECO:0000256" key="10">
    <source>
        <dbReference type="ARBA" id="ARBA00030078"/>
    </source>
</evidence>
<evidence type="ECO:0000256" key="5">
    <source>
        <dbReference type="ARBA" id="ARBA00022692"/>
    </source>
</evidence>
<evidence type="ECO:0000259" key="14">
    <source>
        <dbReference type="Pfam" id="PF23860"/>
    </source>
</evidence>
<comment type="caution">
    <text evidence="16">The sequence shown here is derived from an EMBL/GenBank/DDBJ whole genome shotgun (WGS) entry which is preliminary data.</text>
</comment>
<accession>A0A835Z9H4</accession>
<comment type="similarity">
    <text evidence="4">Belongs to the SWP1 family.</text>
</comment>
<name>A0A835Z9H4_9STRA</name>
<keyword evidence="9 12" id="KW-0472">Membrane</keyword>
<dbReference type="Pfam" id="PF23860">
    <property type="entry name" value="Ribophorin_II_3rd"/>
    <property type="match status" value="1"/>
</dbReference>
<sequence>MVVRRAATAVLLAAAAAVPPAAFGSPVRINEHLTAADLDSWRKTAQDTLQAGPELRSLSDADHALRILTNLDAGAEEFGHIWCGAAAVGMHGGQGLSSIYHGIQVAEALGCGIPDSLSTVARDLVAQGLYGTKLEGLYYAALVSQKKGSPPLDLVKRVAVLVESSGLVAGDDTPDSLPTQDNAYPAAELLALLAELAPADSAARADAAHALANIASLLPSSAATAASDALLLHPLTSTPAAAAATAPALERGGAALLRAAAAQLLSLRRCGGDAAAAWRVHAALRALAARADAPLAVAFAPPSVSAGALRSGGGGAAAGLSVRTLLGAEPSDVAGIVVRSLRPHGTKAGEENLLGGPVVAAAAAASGTGVWTAKGLESVAPGRYIAEVSIARGDGAQEETVSAPLVVTGAASVAAVRFAVNGEDVRGGRAKAGARDRLSVAFALEGDVAAPQQCSVRLRHAASGLSTYYSAQRSGGGARPGEYAATVDLSKEAAQLQHRSGDYDLALLAPWAVLSVGWPMPIGDMVLPAGVEVPVGAVHMEFEQPKPQEWPLYVRTLLHESDVTLVALPEKHHTFREPDRRAPAPLGILFAALVCAPLALFVLALRRLGVRPERPSGGVWGVAYQACIGAVLALFVLYWASLTMVVALQALLPLVAVTAFVGRKALVGLDAPRESPQE</sequence>
<evidence type="ECO:0000256" key="6">
    <source>
        <dbReference type="ARBA" id="ARBA00022729"/>
    </source>
</evidence>
<evidence type="ECO:0000256" key="13">
    <source>
        <dbReference type="SAM" id="SignalP"/>
    </source>
</evidence>
<comment type="subcellular location">
    <subcellularLocation>
        <location evidence="2">Endoplasmic reticulum membrane</location>
        <topology evidence="2">Multi-pass membrane protein</topology>
    </subcellularLocation>
</comment>